<sequence>MTALHLACRAGHLGVVAAVLAVPGGAAAVDLQDSKGLTPALPRGLSRWRSDVRATPPGGGSGRAAPSGQASSPWPQQSKPKMVDKPMHSRKSKVKEAAEAQAGGQGGAGSGSIKFGKVTPAPDVAEAHLLADEDDPLLAPGQVGRSPYARRVRFTGPRNRNFKAQSKTLSGRSDGKAAKAGQKAEVAAAAASQSCCTIC</sequence>
<comment type="caution">
    <text evidence="3">The sequence shown here is derived from an EMBL/GenBank/DDBJ whole genome shotgun (WGS) entry which is preliminary data.</text>
</comment>
<feature type="region of interest" description="Disordered" evidence="1">
    <location>
        <begin position="132"/>
        <end position="176"/>
    </location>
</feature>
<feature type="compositionally biased region" description="Polar residues" evidence="1">
    <location>
        <begin position="162"/>
        <end position="171"/>
    </location>
</feature>
<protein>
    <recommendedName>
        <fullName evidence="5">ANK_REP_REGION domain-containing protein</fullName>
    </recommendedName>
</protein>
<proteinExistence type="predicted"/>
<organism evidence="3 4">
    <name type="scientific">Haematococcus lacustris</name>
    <name type="common">Green alga</name>
    <name type="synonym">Haematococcus pluvialis</name>
    <dbReference type="NCBI Taxonomy" id="44745"/>
    <lineage>
        <taxon>Eukaryota</taxon>
        <taxon>Viridiplantae</taxon>
        <taxon>Chlorophyta</taxon>
        <taxon>core chlorophytes</taxon>
        <taxon>Chlorophyceae</taxon>
        <taxon>CS clade</taxon>
        <taxon>Chlamydomonadales</taxon>
        <taxon>Haematococcaceae</taxon>
        <taxon>Haematococcus</taxon>
    </lineage>
</organism>
<gene>
    <name evidence="3" type="ORF">HaLaN_21672</name>
</gene>
<dbReference type="Proteomes" id="UP000485058">
    <property type="component" value="Unassembled WGS sequence"/>
</dbReference>
<feature type="compositionally biased region" description="Low complexity" evidence="1">
    <location>
        <begin position="63"/>
        <end position="73"/>
    </location>
</feature>
<evidence type="ECO:0000256" key="2">
    <source>
        <dbReference type="SAM" id="SignalP"/>
    </source>
</evidence>
<evidence type="ECO:0008006" key="5">
    <source>
        <dbReference type="Google" id="ProtNLM"/>
    </source>
</evidence>
<feature type="chain" id="PRO_5025691575" description="ANK_REP_REGION domain-containing protein" evidence="2">
    <location>
        <begin position="29"/>
        <end position="199"/>
    </location>
</feature>
<evidence type="ECO:0000256" key="1">
    <source>
        <dbReference type="SAM" id="MobiDB-lite"/>
    </source>
</evidence>
<evidence type="ECO:0000313" key="3">
    <source>
        <dbReference type="EMBL" id="GFH23966.1"/>
    </source>
</evidence>
<dbReference type="EMBL" id="BLLF01002407">
    <property type="protein sequence ID" value="GFH23966.1"/>
    <property type="molecule type" value="Genomic_DNA"/>
</dbReference>
<keyword evidence="2" id="KW-0732">Signal</keyword>
<feature type="signal peptide" evidence="2">
    <location>
        <begin position="1"/>
        <end position="28"/>
    </location>
</feature>
<accession>A0A699ZYV9</accession>
<evidence type="ECO:0000313" key="4">
    <source>
        <dbReference type="Proteomes" id="UP000485058"/>
    </source>
</evidence>
<feature type="region of interest" description="Disordered" evidence="1">
    <location>
        <begin position="36"/>
        <end position="115"/>
    </location>
</feature>
<reference evidence="3 4" key="1">
    <citation type="submission" date="2020-02" db="EMBL/GenBank/DDBJ databases">
        <title>Draft genome sequence of Haematococcus lacustris strain NIES-144.</title>
        <authorList>
            <person name="Morimoto D."/>
            <person name="Nakagawa S."/>
            <person name="Yoshida T."/>
            <person name="Sawayama S."/>
        </authorList>
    </citation>
    <scope>NUCLEOTIDE SEQUENCE [LARGE SCALE GENOMIC DNA]</scope>
    <source>
        <strain evidence="3 4">NIES-144</strain>
    </source>
</reference>
<name>A0A699ZYV9_HAELA</name>
<keyword evidence="4" id="KW-1185">Reference proteome</keyword>
<dbReference type="AlphaFoldDB" id="A0A699ZYV9"/>